<dbReference type="GO" id="GO:0005524">
    <property type="term" value="F:ATP binding"/>
    <property type="evidence" value="ECO:0007669"/>
    <property type="project" value="UniProtKB-KW"/>
</dbReference>
<dbReference type="InterPro" id="IPR003439">
    <property type="entry name" value="ABC_transporter-like_ATP-bd"/>
</dbReference>
<dbReference type="InterPro" id="IPR017871">
    <property type="entry name" value="ABC_transporter-like_CS"/>
</dbReference>
<evidence type="ECO:0000313" key="6">
    <source>
        <dbReference type="Proteomes" id="UP000178315"/>
    </source>
</evidence>
<evidence type="ECO:0000256" key="2">
    <source>
        <dbReference type="ARBA" id="ARBA00022741"/>
    </source>
</evidence>
<dbReference type="Proteomes" id="UP000178315">
    <property type="component" value="Unassembled WGS sequence"/>
</dbReference>
<evidence type="ECO:0000313" key="5">
    <source>
        <dbReference type="EMBL" id="OGY73343.1"/>
    </source>
</evidence>
<dbReference type="InterPro" id="IPR027417">
    <property type="entry name" value="P-loop_NTPase"/>
</dbReference>
<accession>A0A1G2A8W2</accession>
<dbReference type="GO" id="GO:0016887">
    <property type="term" value="F:ATP hydrolysis activity"/>
    <property type="evidence" value="ECO:0007669"/>
    <property type="project" value="InterPro"/>
</dbReference>
<keyword evidence="3" id="KW-0067">ATP-binding</keyword>
<feature type="domain" description="ABC transporter" evidence="4">
    <location>
        <begin position="4"/>
        <end position="243"/>
    </location>
</feature>
<dbReference type="PANTHER" id="PTHR45772">
    <property type="entry name" value="CONSERVED COMPONENT OF ABC TRANSPORTER FOR NATURAL AMINO ACIDS-RELATED"/>
    <property type="match status" value="1"/>
</dbReference>
<sequence>MNIIEAKNLTKHFDGVLAIDRLSFSVANGTITGIIGPNGSGKTTLTNILSGMIPKDNGMIIIDGVALERLKSYDARRYGIARTFQNVRVFEQMSVLDNLLVVVTERNVWGALFERHGEYHRARVLEVLERIGLRDKQTALARTLSYGQRKLLEIGRALLTDARVYLFDEPFAGLFPEMAKLIVTIIHELKADGKTVILIEHNMELIRELCDTVIVMDSGRLLAEGAPKNVLKKREVLEAYLGE</sequence>
<evidence type="ECO:0000259" key="4">
    <source>
        <dbReference type="PROSITE" id="PS50893"/>
    </source>
</evidence>
<evidence type="ECO:0000256" key="1">
    <source>
        <dbReference type="ARBA" id="ARBA00022448"/>
    </source>
</evidence>
<dbReference type="PANTHER" id="PTHR45772:SF9">
    <property type="entry name" value="CONSERVED COMPONENT OF ABC TRANSPORTER FOR NATURAL AMINO ACIDS"/>
    <property type="match status" value="1"/>
</dbReference>
<dbReference type="PROSITE" id="PS00211">
    <property type="entry name" value="ABC_TRANSPORTER_1"/>
    <property type="match status" value="1"/>
</dbReference>
<proteinExistence type="predicted"/>
<organism evidence="5 6">
    <name type="scientific">Candidatus Jacksonbacteria bacterium RIFCSPLOWO2_02_FULL_44_20</name>
    <dbReference type="NCBI Taxonomy" id="1798460"/>
    <lineage>
        <taxon>Bacteria</taxon>
        <taxon>Candidatus Jacksoniibacteriota</taxon>
    </lineage>
</organism>
<keyword evidence="1" id="KW-0813">Transport</keyword>
<dbReference type="EMBL" id="MHJU01000013">
    <property type="protein sequence ID" value="OGY73343.1"/>
    <property type="molecule type" value="Genomic_DNA"/>
</dbReference>
<dbReference type="PROSITE" id="PS50893">
    <property type="entry name" value="ABC_TRANSPORTER_2"/>
    <property type="match status" value="1"/>
</dbReference>
<dbReference type="InterPro" id="IPR003593">
    <property type="entry name" value="AAA+_ATPase"/>
</dbReference>
<protein>
    <recommendedName>
        <fullName evidence="4">ABC transporter domain-containing protein</fullName>
    </recommendedName>
</protein>
<dbReference type="SUPFAM" id="SSF52540">
    <property type="entry name" value="P-loop containing nucleoside triphosphate hydrolases"/>
    <property type="match status" value="1"/>
</dbReference>
<comment type="caution">
    <text evidence="5">The sequence shown here is derived from an EMBL/GenBank/DDBJ whole genome shotgun (WGS) entry which is preliminary data.</text>
</comment>
<dbReference type="SMART" id="SM00382">
    <property type="entry name" value="AAA"/>
    <property type="match status" value="1"/>
</dbReference>
<keyword evidence="2" id="KW-0547">Nucleotide-binding</keyword>
<dbReference type="CDD" id="cd03219">
    <property type="entry name" value="ABC_Mj1267_LivG_branched"/>
    <property type="match status" value="1"/>
</dbReference>
<reference evidence="5 6" key="1">
    <citation type="journal article" date="2016" name="Nat. Commun.">
        <title>Thousands of microbial genomes shed light on interconnected biogeochemical processes in an aquifer system.</title>
        <authorList>
            <person name="Anantharaman K."/>
            <person name="Brown C.T."/>
            <person name="Hug L.A."/>
            <person name="Sharon I."/>
            <person name="Castelle C.J."/>
            <person name="Probst A.J."/>
            <person name="Thomas B.C."/>
            <person name="Singh A."/>
            <person name="Wilkins M.J."/>
            <person name="Karaoz U."/>
            <person name="Brodie E.L."/>
            <person name="Williams K.H."/>
            <person name="Hubbard S.S."/>
            <person name="Banfield J.F."/>
        </authorList>
    </citation>
    <scope>NUCLEOTIDE SEQUENCE [LARGE SCALE GENOMIC DNA]</scope>
</reference>
<gene>
    <name evidence="5" type="ORF">A3H61_00275</name>
</gene>
<dbReference type="Gene3D" id="3.40.50.300">
    <property type="entry name" value="P-loop containing nucleotide triphosphate hydrolases"/>
    <property type="match status" value="1"/>
</dbReference>
<dbReference type="AlphaFoldDB" id="A0A1G2A8W2"/>
<dbReference type="Pfam" id="PF00005">
    <property type="entry name" value="ABC_tran"/>
    <property type="match status" value="1"/>
</dbReference>
<name>A0A1G2A8W2_9BACT</name>
<evidence type="ECO:0000256" key="3">
    <source>
        <dbReference type="ARBA" id="ARBA00022840"/>
    </source>
</evidence>
<dbReference type="GO" id="GO:0005886">
    <property type="term" value="C:plasma membrane"/>
    <property type="evidence" value="ECO:0007669"/>
    <property type="project" value="TreeGrafter"/>
</dbReference>
<dbReference type="InterPro" id="IPR051120">
    <property type="entry name" value="ABC_AA/LPS_Transport"/>
</dbReference>